<feature type="domain" description="ACB" evidence="2">
    <location>
        <begin position="1"/>
        <end position="96"/>
    </location>
</feature>
<dbReference type="PANTHER" id="PTHR23310:SF77">
    <property type="entry name" value="LD25952P"/>
    <property type="match status" value="1"/>
</dbReference>
<dbReference type="PROSITE" id="PS51228">
    <property type="entry name" value="ACB_2"/>
    <property type="match status" value="1"/>
</dbReference>
<dbReference type="SUPFAM" id="SSF47027">
    <property type="entry name" value="Acyl-CoA binding protein"/>
    <property type="match status" value="1"/>
</dbReference>
<gene>
    <name evidence="3" type="ORF">TVY486_1103630</name>
</gene>
<dbReference type="GO" id="GO:0000062">
    <property type="term" value="F:fatty-acyl-CoA binding"/>
    <property type="evidence" value="ECO:0007669"/>
    <property type="project" value="InterPro"/>
</dbReference>
<dbReference type="Gene3D" id="1.20.80.10">
    <property type="match status" value="1"/>
</dbReference>
<dbReference type="Pfam" id="PF00887">
    <property type="entry name" value="ACBP"/>
    <property type="match status" value="1"/>
</dbReference>
<accession>G0UAP4</accession>
<dbReference type="InterPro" id="IPR000582">
    <property type="entry name" value="Acyl-CoA-binding_protein"/>
</dbReference>
<sequence>MELPYPEKYNKVVEFFFHEFGDIEKTTKLDDKNKLLLYALRQQAEHGPCTGVAPSIWYVRERAMYDAWRQLSGMTKFEAMVNFVKLLEDILGGNVNWVEKLGALDNVANDPVNSGGEDAGANDMVREPAGFDSIQLDDDLQLRLDPSIENVRFLALEVMRLREEVRRLQRRQATNQVARALAVCSTRTALQITRPQPTCLPPTATTDAHGERGMSWAEWLGLS</sequence>
<organism evidence="3">
    <name type="scientific">Trypanosoma vivax (strain Y486)</name>
    <dbReference type="NCBI Taxonomy" id="1055687"/>
    <lineage>
        <taxon>Eukaryota</taxon>
        <taxon>Discoba</taxon>
        <taxon>Euglenozoa</taxon>
        <taxon>Kinetoplastea</taxon>
        <taxon>Metakinetoplastina</taxon>
        <taxon>Trypanosomatida</taxon>
        <taxon>Trypanosomatidae</taxon>
        <taxon>Trypanosoma</taxon>
        <taxon>Duttonella</taxon>
    </lineage>
</organism>
<protein>
    <recommendedName>
        <fullName evidence="2">ACB domain-containing protein</fullName>
    </recommendedName>
</protein>
<dbReference type="EMBL" id="HE573027">
    <property type="protein sequence ID" value="CCC52879.1"/>
    <property type="molecule type" value="Genomic_DNA"/>
</dbReference>
<dbReference type="InterPro" id="IPR035984">
    <property type="entry name" value="Acyl-CoA-binding_sf"/>
</dbReference>
<evidence type="ECO:0000313" key="3">
    <source>
        <dbReference type="EMBL" id="CCC52879.1"/>
    </source>
</evidence>
<dbReference type="OMA" id="MRARHAF"/>
<dbReference type="AlphaFoldDB" id="G0UAP4"/>
<evidence type="ECO:0000259" key="2">
    <source>
        <dbReference type="PROSITE" id="PS51228"/>
    </source>
</evidence>
<proteinExistence type="predicted"/>
<name>G0UAP4_TRYVY</name>
<dbReference type="VEuPathDB" id="TriTrypDB:TvY486_1103630"/>
<evidence type="ECO:0000256" key="1">
    <source>
        <dbReference type="ARBA" id="ARBA00023121"/>
    </source>
</evidence>
<dbReference type="GO" id="GO:0005737">
    <property type="term" value="C:cytoplasm"/>
    <property type="evidence" value="ECO:0007669"/>
    <property type="project" value="TreeGrafter"/>
</dbReference>
<dbReference type="InterPro" id="IPR014352">
    <property type="entry name" value="FERM/acyl-CoA-bd_prot_sf"/>
</dbReference>
<dbReference type="GO" id="GO:0006631">
    <property type="term" value="P:fatty acid metabolic process"/>
    <property type="evidence" value="ECO:0007669"/>
    <property type="project" value="TreeGrafter"/>
</dbReference>
<keyword evidence="1" id="KW-0446">Lipid-binding</keyword>
<reference evidence="3" key="1">
    <citation type="journal article" date="2012" name="Proc. Natl. Acad. Sci. U.S.A.">
        <title>Antigenic diversity is generated by distinct evolutionary mechanisms in African trypanosome species.</title>
        <authorList>
            <person name="Jackson A.P."/>
            <person name="Berry A."/>
            <person name="Aslett M."/>
            <person name="Allison H.C."/>
            <person name="Burton P."/>
            <person name="Vavrova-Anderson J."/>
            <person name="Brown R."/>
            <person name="Browne H."/>
            <person name="Corton N."/>
            <person name="Hauser H."/>
            <person name="Gamble J."/>
            <person name="Gilderthorp R."/>
            <person name="Marcello L."/>
            <person name="McQuillan J."/>
            <person name="Otto T.D."/>
            <person name="Quail M.A."/>
            <person name="Sanders M.J."/>
            <person name="van Tonder A."/>
            <person name="Ginger M.L."/>
            <person name="Field M.C."/>
            <person name="Barry J.D."/>
            <person name="Hertz-Fowler C."/>
            <person name="Berriman M."/>
        </authorList>
    </citation>
    <scope>NUCLEOTIDE SEQUENCE</scope>
    <source>
        <strain evidence="3">Y486</strain>
    </source>
</reference>
<dbReference type="PANTHER" id="PTHR23310">
    <property type="entry name" value="ACYL-COA-BINDING PROTEIN, ACBP"/>
    <property type="match status" value="1"/>
</dbReference>